<proteinExistence type="predicted"/>
<dbReference type="Gene3D" id="1.10.510.10">
    <property type="entry name" value="Transferase(Phosphotransferase) domain 1"/>
    <property type="match status" value="1"/>
</dbReference>
<dbReference type="Proteomes" id="UP001392437">
    <property type="component" value="Unassembled WGS sequence"/>
</dbReference>
<dbReference type="InterPro" id="IPR011009">
    <property type="entry name" value="Kinase-like_dom_sf"/>
</dbReference>
<reference evidence="1 2" key="1">
    <citation type="submission" date="2023-01" db="EMBL/GenBank/DDBJ databases">
        <title>Analysis of 21 Apiospora genomes using comparative genomics revels a genus with tremendous synthesis potential of carbohydrate active enzymes and secondary metabolites.</title>
        <authorList>
            <person name="Sorensen T."/>
        </authorList>
    </citation>
    <scope>NUCLEOTIDE SEQUENCE [LARGE SCALE GENOMIC DNA]</scope>
    <source>
        <strain evidence="1 2">CBS 117206</strain>
    </source>
</reference>
<dbReference type="AlphaFoldDB" id="A0AAW0Q6F7"/>
<organism evidence="1 2">
    <name type="scientific">Apiospora kogelbergensis</name>
    <dbReference type="NCBI Taxonomy" id="1337665"/>
    <lineage>
        <taxon>Eukaryota</taxon>
        <taxon>Fungi</taxon>
        <taxon>Dikarya</taxon>
        <taxon>Ascomycota</taxon>
        <taxon>Pezizomycotina</taxon>
        <taxon>Sordariomycetes</taxon>
        <taxon>Xylariomycetidae</taxon>
        <taxon>Amphisphaeriales</taxon>
        <taxon>Apiosporaceae</taxon>
        <taxon>Apiospora</taxon>
    </lineage>
</organism>
<accession>A0AAW0Q6F7</accession>
<dbReference type="EMBL" id="JAQQWP010000012">
    <property type="protein sequence ID" value="KAK8092893.1"/>
    <property type="molecule type" value="Genomic_DNA"/>
</dbReference>
<gene>
    <name evidence="1" type="ORF">PG999_014480</name>
</gene>
<evidence type="ECO:0000313" key="1">
    <source>
        <dbReference type="EMBL" id="KAK8092893.1"/>
    </source>
</evidence>
<comment type="caution">
    <text evidence="1">The sequence shown here is derived from an EMBL/GenBank/DDBJ whole genome shotgun (WGS) entry which is preliminary data.</text>
</comment>
<dbReference type="SUPFAM" id="SSF57850">
    <property type="entry name" value="RING/U-box"/>
    <property type="match status" value="1"/>
</dbReference>
<name>A0AAW0Q6F7_9PEZI</name>
<protein>
    <recommendedName>
        <fullName evidence="3">Protein kinase domain-containing protein</fullName>
    </recommendedName>
</protein>
<keyword evidence="2" id="KW-1185">Reference proteome</keyword>
<evidence type="ECO:0008006" key="3">
    <source>
        <dbReference type="Google" id="ProtNLM"/>
    </source>
</evidence>
<sequence length="486" mass="55895">MLILNRREFTRNILKVEISRDSKYWPALRAKPASIGYRKAYEPIKKVKDKLVEFLNTQGPLPQDAQIELFLGHSEGNFSVDRNLRQSRRTQEYLKEISADAKHMNFPRVKEKELIHYPIAWKYEAVRLQARLKSSGWLIAVRFDARDDHMDEERYALKVLFTLHGKNGFRSLTHLVEDENNCITGFLCQNPSQGPLLDRLASAKQYGTVVDWTRRDRWCRQIIEGISALHGNGLKHGSLGRFLRNGLYIDDHDNVTFLNAFRHSFTYADDLQDLSIPPECRRPRGDDVAIPVEPATDIYQLGLILWCIAANEDAFYRSTVPRLDPDDEVGVAADTQLPMVDPGKAPPFMNRVVSMCRAARPEDRPPVRLLLEEFPPASIGEAETSRIRELSRVDETDDEPAAEDTMVAWPINIRCRRCHAPTADHYYHCGRCLVAVYYDICPACFAEGHHCLDDDHYLQELRSREPQGRYYSCLQEDGKRLPPLEC</sequence>
<dbReference type="SUPFAM" id="SSF56112">
    <property type="entry name" value="Protein kinase-like (PK-like)"/>
    <property type="match status" value="1"/>
</dbReference>
<evidence type="ECO:0000313" key="2">
    <source>
        <dbReference type="Proteomes" id="UP001392437"/>
    </source>
</evidence>